<dbReference type="PROSITE" id="PS51471">
    <property type="entry name" value="FE2OG_OXY"/>
    <property type="match status" value="1"/>
</dbReference>
<feature type="domain" description="Fe2OG dioxygenase" evidence="6">
    <location>
        <begin position="189"/>
        <end position="290"/>
    </location>
</feature>
<evidence type="ECO:0000256" key="5">
    <source>
        <dbReference type="RuleBase" id="RU003682"/>
    </source>
</evidence>
<dbReference type="OrthoDB" id="288590at2759"/>
<dbReference type="AlphaFoldDB" id="B9S2Q0"/>
<dbReference type="eggNOG" id="KOG0143">
    <property type="taxonomic scope" value="Eukaryota"/>
</dbReference>
<keyword evidence="5 7" id="KW-0560">Oxidoreductase</keyword>
<protein>
    <submittedName>
        <fullName evidence="7">Desacetoxyvindoline 4-hydroxylase, putative</fullName>
        <ecNumber evidence="7">1.14.11.23</ecNumber>
    </submittedName>
</protein>
<dbReference type="InterPro" id="IPR005123">
    <property type="entry name" value="Oxoglu/Fe-dep_dioxygenase_dom"/>
</dbReference>
<evidence type="ECO:0000256" key="4">
    <source>
        <dbReference type="ARBA" id="ARBA00023004"/>
    </source>
</evidence>
<keyword evidence="8" id="KW-1185">Reference proteome</keyword>
<dbReference type="InterPro" id="IPR044861">
    <property type="entry name" value="IPNS-like_FE2OG_OXY"/>
</dbReference>
<dbReference type="InterPro" id="IPR050295">
    <property type="entry name" value="Plant_2OG-oxidoreductases"/>
</dbReference>
<dbReference type="KEGG" id="rcu:8270939"/>
<dbReference type="EC" id="1.14.11.23" evidence="7"/>
<accession>B9S2Q0</accession>
<proteinExistence type="inferred from homology"/>
<dbReference type="GO" id="GO:0046872">
    <property type="term" value="F:metal ion binding"/>
    <property type="evidence" value="ECO:0007669"/>
    <property type="project" value="UniProtKB-KW"/>
</dbReference>
<dbReference type="PANTHER" id="PTHR47991">
    <property type="entry name" value="OXOGLUTARATE/IRON-DEPENDENT DIOXYGENASE"/>
    <property type="match status" value="1"/>
</dbReference>
<dbReference type="Gene3D" id="2.60.120.330">
    <property type="entry name" value="B-lactam Antibiotic, Isopenicillin N Synthase, Chain"/>
    <property type="match status" value="1"/>
</dbReference>
<dbReference type="GO" id="GO:0031418">
    <property type="term" value="F:L-ascorbic acid binding"/>
    <property type="evidence" value="ECO:0007669"/>
    <property type="project" value="UniProtKB-KW"/>
</dbReference>
<dbReference type="InterPro" id="IPR026992">
    <property type="entry name" value="DIOX_N"/>
</dbReference>
<dbReference type="EMBL" id="EQ973853">
    <property type="protein sequence ID" value="EEF42055.1"/>
    <property type="molecule type" value="Genomic_DNA"/>
</dbReference>
<dbReference type="Pfam" id="PF03171">
    <property type="entry name" value="2OG-FeII_Oxy"/>
    <property type="match status" value="1"/>
</dbReference>
<sequence length="342" mass="38771">MAQEIVQEACRFNSMTSMVHLSNPANSIGYSISAVDEEIPTVNYCMLFSGDPHQRSIAIEQLSKACEEYGFFYLVNHGVPDGVIEGALKGIADFFELTEEEERRQYKKKDPTDRIIWDQNYHADQNREYLKIVAHPQFHCPNKPVGFSEALEEYFKRFNDVKIGLARAISKVLGFEENYIEKAIKLETGFDVAAMNVYPPNFQSKGSIGVPSHTDPGFFVSLIQDVDGGLQVLSHNGKWINIYIPRNAFLIQLGDHLEILTNGKYKSHIHRVVVEKNELRRISLATLHGPDLNTFVAPAVEFVDEFHPPAYRGMTYKDFLEANGHSEIEVQSCLEQLRLGTI</sequence>
<name>B9S2Q0_RICCO</name>
<comment type="similarity">
    <text evidence="1 5">Belongs to the iron/ascorbate-dependent oxidoreductase family.</text>
</comment>
<keyword evidence="3" id="KW-0847">Vitamin C</keyword>
<gene>
    <name evidence="7" type="ORF">RCOM_0560030</name>
</gene>
<keyword evidence="2 5" id="KW-0479">Metal-binding</keyword>
<evidence type="ECO:0000256" key="3">
    <source>
        <dbReference type="ARBA" id="ARBA00022896"/>
    </source>
</evidence>
<dbReference type="InParanoid" id="B9S2Q0"/>
<dbReference type="SUPFAM" id="SSF51197">
    <property type="entry name" value="Clavaminate synthase-like"/>
    <property type="match status" value="1"/>
</dbReference>
<evidence type="ECO:0000256" key="2">
    <source>
        <dbReference type="ARBA" id="ARBA00022723"/>
    </source>
</evidence>
<evidence type="ECO:0000313" key="7">
    <source>
        <dbReference type="EMBL" id="EEF42055.1"/>
    </source>
</evidence>
<dbReference type="InterPro" id="IPR027443">
    <property type="entry name" value="IPNS-like_sf"/>
</dbReference>
<evidence type="ECO:0000259" key="6">
    <source>
        <dbReference type="PROSITE" id="PS51471"/>
    </source>
</evidence>
<dbReference type="Pfam" id="PF14226">
    <property type="entry name" value="DIOX_N"/>
    <property type="match status" value="1"/>
</dbReference>
<evidence type="ECO:0000256" key="1">
    <source>
        <dbReference type="ARBA" id="ARBA00008056"/>
    </source>
</evidence>
<evidence type="ECO:0000313" key="8">
    <source>
        <dbReference type="Proteomes" id="UP000008311"/>
    </source>
</evidence>
<organism evidence="7 8">
    <name type="scientific">Ricinus communis</name>
    <name type="common">Castor bean</name>
    <dbReference type="NCBI Taxonomy" id="3988"/>
    <lineage>
        <taxon>Eukaryota</taxon>
        <taxon>Viridiplantae</taxon>
        <taxon>Streptophyta</taxon>
        <taxon>Embryophyta</taxon>
        <taxon>Tracheophyta</taxon>
        <taxon>Spermatophyta</taxon>
        <taxon>Magnoliopsida</taxon>
        <taxon>eudicotyledons</taxon>
        <taxon>Gunneridae</taxon>
        <taxon>Pentapetalae</taxon>
        <taxon>rosids</taxon>
        <taxon>fabids</taxon>
        <taxon>Malpighiales</taxon>
        <taxon>Euphorbiaceae</taxon>
        <taxon>Acalyphoideae</taxon>
        <taxon>Acalypheae</taxon>
        <taxon>Ricinus</taxon>
    </lineage>
</organism>
<keyword evidence="4 5" id="KW-0408">Iron</keyword>
<dbReference type="Proteomes" id="UP000008311">
    <property type="component" value="Unassembled WGS sequence"/>
</dbReference>
<dbReference type="GO" id="GO:0016706">
    <property type="term" value="F:2-oxoglutarate-dependent dioxygenase activity"/>
    <property type="evidence" value="ECO:0000318"/>
    <property type="project" value="GO_Central"/>
</dbReference>
<reference evidence="8" key="1">
    <citation type="journal article" date="2010" name="Nat. Biotechnol.">
        <title>Draft genome sequence of the oilseed species Ricinus communis.</title>
        <authorList>
            <person name="Chan A.P."/>
            <person name="Crabtree J."/>
            <person name="Zhao Q."/>
            <person name="Lorenzi H."/>
            <person name="Orvis J."/>
            <person name="Puiu D."/>
            <person name="Melake-Berhan A."/>
            <person name="Jones K.M."/>
            <person name="Redman J."/>
            <person name="Chen G."/>
            <person name="Cahoon E.B."/>
            <person name="Gedil M."/>
            <person name="Stanke M."/>
            <person name="Haas B.J."/>
            <person name="Wortman J.R."/>
            <person name="Fraser-Liggett C.M."/>
            <person name="Ravel J."/>
            <person name="Rabinowicz P.D."/>
        </authorList>
    </citation>
    <scope>NUCLEOTIDE SEQUENCE [LARGE SCALE GENOMIC DNA]</scope>
    <source>
        <strain evidence="8">cv. Hale</strain>
    </source>
</reference>